<dbReference type="SUPFAM" id="SSF56349">
    <property type="entry name" value="DNA breaking-rejoining enzymes"/>
    <property type="match status" value="1"/>
</dbReference>
<dbReference type="Pfam" id="PF13185">
    <property type="entry name" value="GAF_2"/>
    <property type="match status" value="1"/>
</dbReference>
<dbReference type="GeneID" id="71926945"/>
<dbReference type="RefSeq" id="WP_247994053.1">
    <property type="nucleotide sequence ID" value="NZ_CP096019.1"/>
</dbReference>
<dbReference type="GO" id="GO:0015074">
    <property type="term" value="P:DNA integration"/>
    <property type="evidence" value="ECO:0007669"/>
    <property type="project" value="InterPro"/>
</dbReference>
<dbReference type="InterPro" id="IPR013762">
    <property type="entry name" value="Integrase-like_cat_sf"/>
</dbReference>
<evidence type="ECO:0000256" key="1">
    <source>
        <dbReference type="ARBA" id="ARBA00023015"/>
    </source>
</evidence>
<dbReference type="InterPro" id="IPR002104">
    <property type="entry name" value="Integrase_catalytic"/>
</dbReference>
<evidence type="ECO:0000313" key="5">
    <source>
        <dbReference type="EMBL" id="UPM43386.1"/>
    </source>
</evidence>
<dbReference type="Gene3D" id="3.30.450.40">
    <property type="match status" value="1"/>
</dbReference>
<feature type="domain" description="Tyr recombinase" evidence="4">
    <location>
        <begin position="3"/>
        <end position="172"/>
    </location>
</feature>
<dbReference type="Pfam" id="PF15915">
    <property type="entry name" value="BAT"/>
    <property type="match status" value="1"/>
</dbReference>
<dbReference type="Gene3D" id="1.10.443.10">
    <property type="entry name" value="Intergrase catalytic core"/>
    <property type="match status" value="1"/>
</dbReference>
<dbReference type="GO" id="GO:0003677">
    <property type="term" value="F:DNA binding"/>
    <property type="evidence" value="ECO:0007669"/>
    <property type="project" value="InterPro"/>
</dbReference>
<reference evidence="5" key="1">
    <citation type="submission" date="2022-04" db="EMBL/GenBank/DDBJ databases">
        <title>Halocatena sp. nov., isolated from a salt lake.</title>
        <authorList>
            <person name="Cui H.-L."/>
        </authorList>
    </citation>
    <scope>NUCLEOTIDE SEQUENCE</scope>
    <source>
        <strain evidence="5">AD-1</strain>
    </source>
</reference>
<dbReference type="Pfam" id="PF04967">
    <property type="entry name" value="HTH_10"/>
    <property type="match status" value="1"/>
</dbReference>
<gene>
    <name evidence="5" type="ORF">MW046_02820</name>
</gene>
<protein>
    <submittedName>
        <fullName evidence="5">Helix-turn-helix domain-containing protein</fullName>
    </submittedName>
</protein>
<evidence type="ECO:0000259" key="4">
    <source>
        <dbReference type="PROSITE" id="PS51898"/>
    </source>
</evidence>
<accession>A0A8U0A3G3</accession>
<evidence type="ECO:0000256" key="3">
    <source>
        <dbReference type="ARBA" id="ARBA00023172"/>
    </source>
</evidence>
<evidence type="ECO:0000313" key="6">
    <source>
        <dbReference type="Proteomes" id="UP000831768"/>
    </source>
</evidence>
<dbReference type="InterPro" id="IPR007050">
    <property type="entry name" value="HTH_bacterioopsin"/>
</dbReference>
<dbReference type="Pfam" id="PF00589">
    <property type="entry name" value="Phage_integrase"/>
    <property type="match status" value="1"/>
</dbReference>
<keyword evidence="1" id="KW-0805">Transcription regulation</keyword>
<proteinExistence type="predicted"/>
<dbReference type="PANTHER" id="PTHR34236">
    <property type="entry name" value="DIMETHYL SULFOXIDE REDUCTASE TRANSCRIPTIONAL ACTIVATOR"/>
    <property type="match status" value="1"/>
</dbReference>
<sequence length="545" mass="59344">MAEIVRFLCEGGYDRLRRATRTHRSDLIVRLCGEVGLRPSEVVEVRRDDIVTVDGTRFLDIGDREAALPTAVAHAFEKYARSNGAERTLFSVSERRIQMIVKECGNRASTATGDDRFREVSTRELRATHAMGLLREGIDPQVVLAVTAYDRLSALEPYVERPDREQIAATFANEHQPMEQPTQLHRTLSVAADVGDALAAATAPSEIHDAVCARLAETEGYRFAWAAETTGDGLVTQAHAGAEREMIDRLVSDHPELMASAIEAQAVRVKDTPTATLIAVPLVGGETPRGLLGIGTEPDGFGAGERDLLTVLGAQVGHALAAVERKRRLLADTVTELTFGVDSKDAPLPATAVALSCTFELNGVVPVEEGILCYVVARDTTPDAVFDRTDTTDAVVNSRFVGENNTECLLELTLRRSPIRTFTATGGRVRSYTVDPKRGQLVGEVSTDTDVRGVVERLTDSFPGVYLKAKRQGERTVTTDTGLVETLTDRQAAVLRSAYFGGYFEWPRDSTAEELADSLGVSSPTLHHHLRIAQQKLLRAIIEDA</sequence>
<evidence type="ECO:0000256" key="2">
    <source>
        <dbReference type="ARBA" id="ARBA00023163"/>
    </source>
</evidence>
<dbReference type="GO" id="GO:0006310">
    <property type="term" value="P:DNA recombination"/>
    <property type="evidence" value="ECO:0007669"/>
    <property type="project" value="UniProtKB-KW"/>
</dbReference>
<organism evidence="5 6">
    <name type="scientific">Halocatena salina</name>
    <dbReference type="NCBI Taxonomy" id="2934340"/>
    <lineage>
        <taxon>Archaea</taxon>
        <taxon>Methanobacteriati</taxon>
        <taxon>Methanobacteriota</taxon>
        <taxon>Stenosarchaea group</taxon>
        <taxon>Halobacteria</taxon>
        <taxon>Halobacteriales</taxon>
        <taxon>Natronomonadaceae</taxon>
        <taxon>Halocatena</taxon>
    </lineage>
</organism>
<dbReference type="PROSITE" id="PS51898">
    <property type="entry name" value="TYR_RECOMBINASE"/>
    <property type="match status" value="1"/>
</dbReference>
<keyword evidence="6" id="KW-1185">Reference proteome</keyword>
<dbReference type="InterPro" id="IPR011010">
    <property type="entry name" value="DNA_brk_join_enz"/>
</dbReference>
<dbReference type="EMBL" id="CP096019">
    <property type="protein sequence ID" value="UPM43386.1"/>
    <property type="molecule type" value="Genomic_DNA"/>
</dbReference>
<dbReference type="SUPFAM" id="SSF55781">
    <property type="entry name" value="GAF domain-like"/>
    <property type="match status" value="1"/>
</dbReference>
<dbReference type="PANTHER" id="PTHR34236:SF1">
    <property type="entry name" value="DIMETHYL SULFOXIDE REDUCTASE TRANSCRIPTIONAL ACTIVATOR"/>
    <property type="match status" value="1"/>
</dbReference>
<dbReference type="InterPro" id="IPR031803">
    <property type="entry name" value="BAT_GAF/HTH-assoc"/>
</dbReference>
<keyword evidence="2" id="KW-0804">Transcription</keyword>
<dbReference type="InterPro" id="IPR003018">
    <property type="entry name" value="GAF"/>
</dbReference>
<dbReference type="KEGG" id="haad:MW046_02820"/>
<dbReference type="InterPro" id="IPR029016">
    <property type="entry name" value="GAF-like_dom_sf"/>
</dbReference>
<name>A0A8U0A3G3_9EURY</name>
<dbReference type="Proteomes" id="UP000831768">
    <property type="component" value="Chromosome"/>
</dbReference>
<dbReference type="AlphaFoldDB" id="A0A8U0A3G3"/>
<keyword evidence="3" id="KW-0233">DNA recombination</keyword>